<evidence type="ECO:0000256" key="1">
    <source>
        <dbReference type="SAM" id="MobiDB-lite"/>
    </source>
</evidence>
<organism evidence="2 3">
    <name type="scientific">Trifolium medium</name>
    <dbReference type="NCBI Taxonomy" id="97028"/>
    <lineage>
        <taxon>Eukaryota</taxon>
        <taxon>Viridiplantae</taxon>
        <taxon>Streptophyta</taxon>
        <taxon>Embryophyta</taxon>
        <taxon>Tracheophyta</taxon>
        <taxon>Spermatophyta</taxon>
        <taxon>Magnoliopsida</taxon>
        <taxon>eudicotyledons</taxon>
        <taxon>Gunneridae</taxon>
        <taxon>Pentapetalae</taxon>
        <taxon>rosids</taxon>
        <taxon>fabids</taxon>
        <taxon>Fabales</taxon>
        <taxon>Fabaceae</taxon>
        <taxon>Papilionoideae</taxon>
        <taxon>50 kb inversion clade</taxon>
        <taxon>NPAAA clade</taxon>
        <taxon>Hologalegina</taxon>
        <taxon>IRL clade</taxon>
        <taxon>Trifolieae</taxon>
        <taxon>Trifolium</taxon>
    </lineage>
</organism>
<feature type="region of interest" description="Disordered" evidence="1">
    <location>
        <begin position="1"/>
        <end position="24"/>
    </location>
</feature>
<keyword evidence="3" id="KW-1185">Reference proteome</keyword>
<comment type="caution">
    <text evidence="2">The sequence shown here is derived from an EMBL/GenBank/DDBJ whole genome shotgun (WGS) entry which is preliminary data.</text>
</comment>
<dbReference type="Proteomes" id="UP000265520">
    <property type="component" value="Unassembled WGS sequence"/>
</dbReference>
<proteinExistence type="predicted"/>
<accession>A0A392SQS2</accession>
<protein>
    <submittedName>
        <fullName evidence="2">Uncharacterized protein</fullName>
    </submittedName>
</protein>
<evidence type="ECO:0000313" key="3">
    <source>
        <dbReference type="Proteomes" id="UP000265520"/>
    </source>
</evidence>
<feature type="non-terminal residue" evidence="2">
    <location>
        <position position="1"/>
    </location>
</feature>
<reference evidence="2 3" key="1">
    <citation type="journal article" date="2018" name="Front. Plant Sci.">
        <title>Red Clover (Trifolium pratense) and Zigzag Clover (T. medium) - A Picture of Genomic Similarities and Differences.</title>
        <authorList>
            <person name="Dluhosova J."/>
            <person name="Istvanek J."/>
            <person name="Nedelnik J."/>
            <person name="Repkova J."/>
        </authorList>
    </citation>
    <scope>NUCLEOTIDE SEQUENCE [LARGE SCALE GENOMIC DNA]</scope>
    <source>
        <strain evidence="3">cv. 10/8</strain>
        <tissue evidence="2">Leaf</tissue>
    </source>
</reference>
<dbReference type="AlphaFoldDB" id="A0A392SQS2"/>
<sequence length="24" mass="2786">SETEDEEWSVYNQTDEEPVQGGAW</sequence>
<evidence type="ECO:0000313" key="2">
    <source>
        <dbReference type="EMBL" id="MCI51228.1"/>
    </source>
</evidence>
<name>A0A392SQS2_9FABA</name>
<dbReference type="EMBL" id="LXQA010428768">
    <property type="protein sequence ID" value="MCI51228.1"/>
    <property type="molecule type" value="Genomic_DNA"/>
</dbReference>
<feature type="compositionally biased region" description="Acidic residues" evidence="1">
    <location>
        <begin position="1"/>
        <end position="18"/>
    </location>
</feature>